<keyword evidence="2" id="KW-1185">Reference proteome</keyword>
<organism evidence="1 2">
    <name type="scientific">Smallanthus sonchifolius</name>
    <dbReference type="NCBI Taxonomy" id="185202"/>
    <lineage>
        <taxon>Eukaryota</taxon>
        <taxon>Viridiplantae</taxon>
        <taxon>Streptophyta</taxon>
        <taxon>Embryophyta</taxon>
        <taxon>Tracheophyta</taxon>
        <taxon>Spermatophyta</taxon>
        <taxon>Magnoliopsida</taxon>
        <taxon>eudicotyledons</taxon>
        <taxon>Gunneridae</taxon>
        <taxon>Pentapetalae</taxon>
        <taxon>asterids</taxon>
        <taxon>campanulids</taxon>
        <taxon>Asterales</taxon>
        <taxon>Asteraceae</taxon>
        <taxon>Asteroideae</taxon>
        <taxon>Heliantheae alliance</taxon>
        <taxon>Millerieae</taxon>
        <taxon>Smallanthus</taxon>
    </lineage>
</organism>
<accession>A0ACB9EVZ7</accession>
<name>A0ACB9EVZ7_9ASTR</name>
<sequence>MGNTSSFLDFYFHDLLHCCYLTLLKLCGDIGALGWWDLFINFGIAECFAFLVCTNWSNPAIHRNHQSHYASSSSSSSKIVAYWFLQIISQRIEYADGNILVLS</sequence>
<protein>
    <submittedName>
        <fullName evidence="1">Uncharacterized protein</fullName>
    </submittedName>
</protein>
<dbReference type="Proteomes" id="UP001056120">
    <property type="component" value="Linkage Group LG17"/>
</dbReference>
<gene>
    <name evidence="1" type="ORF">L1987_53194</name>
</gene>
<proteinExistence type="predicted"/>
<reference evidence="2" key="1">
    <citation type="journal article" date="2022" name="Mol. Ecol. Resour.">
        <title>The genomes of chicory, endive, great burdock and yacon provide insights into Asteraceae palaeo-polyploidization history and plant inulin production.</title>
        <authorList>
            <person name="Fan W."/>
            <person name="Wang S."/>
            <person name="Wang H."/>
            <person name="Wang A."/>
            <person name="Jiang F."/>
            <person name="Liu H."/>
            <person name="Zhao H."/>
            <person name="Xu D."/>
            <person name="Zhang Y."/>
        </authorList>
    </citation>
    <scope>NUCLEOTIDE SEQUENCE [LARGE SCALE GENOMIC DNA]</scope>
    <source>
        <strain evidence="2">cv. Yunnan</strain>
    </source>
</reference>
<reference evidence="1 2" key="2">
    <citation type="journal article" date="2022" name="Mol. Ecol. Resour.">
        <title>The genomes of chicory, endive, great burdock and yacon provide insights into Asteraceae paleo-polyploidization history and plant inulin production.</title>
        <authorList>
            <person name="Fan W."/>
            <person name="Wang S."/>
            <person name="Wang H."/>
            <person name="Wang A."/>
            <person name="Jiang F."/>
            <person name="Liu H."/>
            <person name="Zhao H."/>
            <person name="Xu D."/>
            <person name="Zhang Y."/>
        </authorList>
    </citation>
    <scope>NUCLEOTIDE SEQUENCE [LARGE SCALE GENOMIC DNA]</scope>
    <source>
        <strain evidence="2">cv. Yunnan</strain>
        <tissue evidence="1">Leaves</tissue>
    </source>
</reference>
<comment type="caution">
    <text evidence="1">The sequence shown here is derived from an EMBL/GenBank/DDBJ whole genome shotgun (WGS) entry which is preliminary data.</text>
</comment>
<dbReference type="EMBL" id="CM042034">
    <property type="protein sequence ID" value="KAI3762753.1"/>
    <property type="molecule type" value="Genomic_DNA"/>
</dbReference>
<evidence type="ECO:0000313" key="2">
    <source>
        <dbReference type="Proteomes" id="UP001056120"/>
    </source>
</evidence>
<evidence type="ECO:0000313" key="1">
    <source>
        <dbReference type="EMBL" id="KAI3762753.1"/>
    </source>
</evidence>